<sequence>MDALLEQHEELRKLKESGKNIEHVDNIINLLTQARDAIAADPTSALENLNALQDPVQKNFSSLRKHIKATSRLHDQYSKELDKFFEKREVPSLSNQNDFFNTKKDLLNKAITMHFLREGQFEVADIFVKEQEQEAMENNIMVDGSSVKANTNTDTSMAMDEDIELTDAPDYNQIVINGNRQQVSSDEMKEDFVRMYKILDEFKKHNLAPAIHWADQHKKTLDKKGSNLAFELCRLQYLFLFQGNTDDDEMMYDELSVMRRSVAAIQFAREHFHHYSNLHGQEIKELLGAIPFSTNLAESPYASRFYNQSLWDEAIQSFTREYCSILGLSAESPLYIAATAGIISMSTFQKAQQVMSKAVIGAEPDRIMVCLRVYMSKSGLK</sequence>
<dbReference type="SMART" id="SM00668">
    <property type="entry name" value="CTLH"/>
    <property type="match status" value="1"/>
</dbReference>
<dbReference type="InterPro" id="IPR006595">
    <property type="entry name" value="CTLH_C"/>
</dbReference>
<dbReference type="InterPro" id="IPR045098">
    <property type="entry name" value="Fyv10_fam"/>
</dbReference>
<proteinExistence type="predicted"/>
<gene>
    <name evidence="2" type="ORF">AAP_00174</name>
</gene>
<dbReference type="Proteomes" id="UP000242877">
    <property type="component" value="Unassembled WGS sequence"/>
</dbReference>
<evidence type="ECO:0000313" key="2">
    <source>
        <dbReference type="EMBL" id="KZZ97913.1"/>
    </source>
</evidence>
<dbReference type="OrthoDB" id="1933281at2759"/>
<accession>A0A168DML5</accession>
<dbReference type="PROSITE" id="PS50897">
    <property type="entry name" value="CTLH"/>
    <property type="match status" value="1"/>
</dbReference>
<feature type="domain" description="CTLH" evidence="1">
    <location>
        <begin position="191"/>
        <end position="248"/>
    </location>
</feature>
<dbReference type="GO" id="GO:0005737">
    <property type="term" value="C:cytoplasm"/>
    <property type="evidence" value="ECO:0007669"/>
    <property type="project" value="TreeGrafter"/>
</dbReference>
<dbReference type="PANTHER" id="PTHR12170:SF3">
    <property type="entry name" value="GH10162P"/>
    <property type="match status" value="1"/>
</dbReference>
<dbReference type="EMBL" id="AZGZ01000001">
    <property type="protein sequence ID" value="KZZ97913.1"/>
    <property type="molecule type" value="Genomic_DNA"/>
</dbReference>
<keyword evidence="3" id="KW-1185">Reference proteome</keyword>
<protein>
    <submittedName>
        <fullName evidence="2">Regulator of gluconeogenesis Rmd5</fullName>
    </submittedName>
</protein>
<dbReference type="AlphaFoldDB" id="A0A168DML5"/>
<evidence type="ECO:0000259" key="1">
    <source>
        <dbReference type="PROSITE" id="PS50897"/>
    </source>
</evidence>
<dbReference type="GO" id="GO:0034657">
    <property type="term" value="C:GID complex"/>
    <property type="evidence" value="ECO:0007669"/>
    <property type="project" value="TreeGrafter"/>
</dbReference>
<dbReference type="InterPro" id="IPR024964">
    <property type="entry name" value="CTLH/CRA"/>
</dbReference>
<reference evidence="2 3" key="1">
    <citation type="journal article" date="2016" name="Genome Biol. Evol.">
        <title>Divergent and convergent evolution of fungal pathogenicity.</title>
        <authorList>
            <person name="Shang Y."/>
            <person name="Xiao G."/>
            <person name="Zheng P."/>
            <person name="Cen K."/>
            <person name="Zhan S."/>
            <person name="Wang C."/>
        </authorList>
    </citation>
    <scope>NUCLEOTIDE SEQUENCE [LARGE SCALE GENOMIC DNA]</scope>
    <source>
        <strain evidence="2 3">ARSEF 7405</strain>
    </source>
</reference>
<dbReference type="SMART" id="SM00757">
    <property type="entry name" value="CRA"/>
    <property type="match status" value="1"/>
</dbReference>
<organism evidence="2 3">
    <name type="scientific">Ascosphaera apis ARSEF 7405</name>
    <dbReference type="NCBI Taxonomy" id="392613"/>
    <lineage>
        <taxon>Eukaryota</taxon>
        <taxon>Fungi</taxon>
        <taxon>Dikarya</taxon>
        <taxon>Ascomycota</taxon>
        <taxon>Pezizomycotina</taxon>
        <taxon>Eurotiomycetes</taxon>
        <taxon>Eurotiomycetidae</taxon>
        <taxon>Onygenales</taxon>
        <taxon>Ascosphaeraceae</taxon>
        <taxon>Ascosphaera</taxon>
    </lineage>
</organism>
<dbReference type="PANTHER" id="PTHR12170">
    <property type="entry name" value="MACROPHAGE ERYTHROBLAST ATTACHER-RELATED"/>
    <property type="match status" value="1"/>
</dbReference>
<dbReference type="Pfam" id="PF10607">
    <property type="entry name" value="CTLH"/>
    <property type="match status" value="1"/>
</dbReference>
<comment type="caution">
    <text evidence="2">The sequence shown here is derived from an EMBL/GenBank/DDBJ whole genome shotgun (WGS) entry which is preliminary data.</text>
</comment>
<dbReference type="GO" id="GO:0004842">
    <property type="term" value="F:ubiquitin-protein transferase activity"/>
    <property type="evidence" value="ECO:0007669"/>
    <property type="project" value="InterPro"/>
</dbReference>
<name>A0A168DML5_9EURO</name>
<dbReference type="VEuPathDB" id="FungiDB:AAP_00174"/>
<dbReference type="InterPro" id="IPR013144">
    <property type="entry name" value="CRA_dom"/>
</dbReference>
<dbReference type="GO" id="GO:0005634">
    <property type="term" value="C:nucleus"/>
    <property type="evidence" value="ECO:0007669"/>
    <property type="project" value="TreeGrafter"/>
</dbReference>
<dbReference type="GO" id="GO:0043161">
    <property type="term" value="P:proteasome-mediated ubiquitin-dependent protein catabolic process"/>
    <property type="evidence" value="ECO:0007669"/>
    <property type="project" value="InterPro"/>
</dbReference>
<evidence type="ECO:0000313" key="3">
    <source>
        <dbReference type="Proteomes" id="UP000242877"/>
    </source>
</evidence>